<dbReference type="Gene3D" id="2.60.40.10">
    <property type="entry name" value="Immunoglobulins"/>
    <property type="match status" value="1"/>
</dbReference>
<evidence type="ECO:0000256" key="1">
    <source>
        <dbReference type="SAM" id="SignalP"/>
    </source>
</evidence>
<dbReference type="Gene3D" id="1.20.1270.90">
    <property type="entry name" value="AF1782-like"/>
    <property type="match status" value="1"/>
</dbReference>
<dbReference type="SUPFAM" id="SSF63446">
    <property type="entry name" value="Type I dockerin domain"/>
    <property type="match status" value="1"/>
</dbReference>
<sequence length="401" mass="41735">MYKRITILCMSIMIAASLTVSASAAGANALSGNQEIHLDSIVVDQASRFVTIKGDITAGEGSEVTARVIDPNGKVDYMNQTTSGPNGAFAFTYVPNEAVSGDYQLSVGGEGVNSPVGSQFEIGEAGTIAGATLSGPDSVSSGQSFDLTYGLQHVGQEVAAEDITVTYDTYKLNFASATSLDEDTFAIVGQKESPGQVRLLGVHLAESGTNPNKSLMTLTFTAKTDVSSGIAAIAVAQVMTANQAGVETELSGASYQVQINTIDKTTLNDLIDEARQAHDTAVEGNHAGQYPTGAKAALQTAIDLAVKVADNGTATQEQIEQATTDLSAALTAFRNSVITSIPGDHNHDDKLSIGDLAIVANVYGLQEGDEGWEAAQSSDINHDGKIDIEDLAALARLILSW</sequence>
<gene>
    <name evidence="4" type="ORF">L0M14_10495</name>
</gene>
<dbReference type="PROSITE" id="PS00018">
    <property type="entry name" value="EF_HAND_1"/>
    <property type="match status" value="1"/>
</dbReference>
<dbReference type="Pfam" id="PF07554">
    <property type="entry name" value="FIVAR"/>
    <property type="match status" value="1"/>
</dbReference>
<feature type="domain" description="Dockerin" evidence="3">
    <location>
        <begin position="338"/>
        <end position="401"/>
    </location>
</feature>
<evidence type="ECO:0000259" key="2">
    <source>
        <dbReference type="PROSITE" id="PS50222"/>
    </source>
</evidence>
<dbReference type="EMBL" id="CP090978">
    <property type="protein sequence ID" value="UJF35485.1"/>
    <property type="molecule type" value="Genomic_DNA"/>
</dbReference>
<dbReference type="InterPro" id="IPR008965">
    <property type="entry name" value="CBM2/CBM3_carb-bd_dom_sf"/>
</dbReference>
<protein>
    <submittedName>
        <fullName evidence="4">Cohesin domain-containing protein</fullName>
    </submittedName>
</protein>
<keyword evidence="5" id="KW-1185">Reference proteome</keyword>
<name>A0ABY3SQU1_9BACL</name>
<dbReference type="Gene3D" id="1.10.1330.10">
    <property type="entry name" value="Dockerin domain"/>
    <property type="match status" value="1"/>
</dbReference>
<dbReference type="Pfam" id="PF00404">
    <property type="entry name" value="Dockerin_1"/>
    <property type="match status" value="1"/>
</dbReference>
<dbReference type="PROSITE" id="PS50222">
    <property type="entry name" value="EF_HAND_2"/>
    <property type="match status" value="1"/>
</dbReference>
<dbReference type="Gene3D" id="2.60.40.680">
    <property type="match status" value="1"/>
</dbReference>
<reference evidence="4 5" key="1">
    <citation type="journal article" date="2024" name="Int. J. Syst. Evol. Microbiol.">
        <title>Paenibacillus hexagrammi sp. nov., a novel bacterium isolated from the gut content of Hexagrammos agrammus.</title>
        <authorList>
            <person name="Jung H.K."/>
            <person name="Kim D.G."/>
            <person name="Zin H."/>
            <person name="Park J."/>
            <person name="Jung H."/>
            <person name="Kim Y.O."/>
            <person name="Kong H.J."/>
            <person name="Kim J.W."/>
            <person name="Kim Y.S."/>
        </authorList>
    </citation>
    <scope>NUCLEOTIDE SEQUENCE [LARGE SCALE GENOMIC DNA]</scope>
    <source>
        <strain evidence="4 5">YPD9-1</strain>
    </source>
</reference>
<dbReference type="Pfam" id="PF00963">
    <property type="entry name" value="Cohesin"/>
    <property type="match status" value="1"/>
</dbReference>
<evidence type="ECO:0000313" key="5">
    <source>
        <dbReference type="Proteomes" id="UP001649230"/>
    </source>
</evidence>
<dbReference type="InterPro" id="IPR016134">
    <property type="entry name" value="Dockerin_dom"/>
</dbReference>
<organism evidence="4 5">
    <name type="scientific">Paenibacillus hexagrammi</name>
    <dbReference type="NCBI Taxonomy" id="2908839"/>
    <lineage>
        <taxon>Bacteria</taxon>
        <taxon>Bacillati</taxon>
        <taxon>Bacillota</taxon>
        <taxon>Bacilli</taxon>
        <taxon>Bacillales</taxon>
        <taxon>Paenibacillaceae</taxon>
        <taxon>Paenibacillus</taxon>
    </lineage>
</organism>
<dbReference type="InterPro" id="IPR036439">
    <property type="entry name" value="Dockerin_dom_sf"/>
</dbReference>
<feature type="domain" description="EF-hand" evidence="2">
    <location>
        <begin position="366"/>
        <end position="401"/>
    </location>
</feature>
<feature type="chain" id="PRO_5045739196" evidence="1">
    <location>
        <begin position="25"/>
        <end position="401"/>
    </location>
</feature>
<dbReference type="RefSeq" id="WP_235122051.1">
    <property type="nucleotide sequence ID" value="NZ_CP090978.1"/>
</dbReference>
<dbReference type="InterPro" id="IPR002102">
    <property type="entry name" value="Cohesin_dom"/>
</dbReference>
<dbReference type="PROSITE" id="PS51766">
    <property type="entry name" value="DOCKERIN"/>
    <property type="match status" value="1"/>
</dbReference>
<dbReference type="CDD" id="cd08547">
    <property type="entry name" value="Type_II_cohesin"/>
    <property type="match status" value="1"/>
</dbReference>
<dbReference type="InterPro" id="IPR002105">
    <property type="entry name" value="Dockerin_1_rpt"/>
</dbReference>
<keyword evidence="1" id="KW-0732">Signal</keyword>
<accession>A0ABY3SQU1</accession>
<dbReference type="InterPro" id="IPR013783">
    <property type="entry name" value="Ig-like_fold"/>
</dbReference>
<dbReference type="Proteomes" id="UP001649230">
    <property type="component" value="Chromosome"/>
</dbReference>
<dbReference type="InterPro" id="IPR002048">
    <property type="entry name" value="EF_hand_dom"/>
</dbReference>
<evidence type="ECO:0000313" key="4">
    <source>
        <dbReference type="EMBL" id="UJF35485.1"/>
    </source>
</evidence>
<evidence type="ECO:0000259" key="3">
    <source>
        <dbReference type="PROSITE" id="PS51766"/>
    </source>
</evidence>
<proteinExistence type="predicted"/>
<feature type="signal peptide" evidence="1">
    <location>
        <begin position="1"/>
        <end position="24"/>
    </location>
</feature>
<dbReference type="SUPFAM" id="SSF49384">
    <property type="entry name" value="Carbohydrate-binding domain"/>
    <property type="match status" value="1"/>
</dbReference>
<dbReference type="InterPro" id="IPR018247">
    <property type="entry name" value="EF_Hand_1_Ca_BS"/>
</dbReference>